<feature type="signal peptide" evidence="1">
    <location>
        <begin position="1"/>
        <end position="17"/>
    </location>
</feature>
<evidence type="ECO:0000313" key="3">
    <source>
        <dbReference type="Proteomes" id="UP001320420"/>
    </source>
</evidence>
<proteinExistence type="predicted"/>
<accession>A0AAN9YXJ7</accession>
<reference evidence="2 3" key="1">
    <citation type="submission" date="2024-02" db="EMBL/GenBank/DDBJ databases">
        <title>De novo assembly and annotation of 12 fungi associated with fruit tree decline syndrome in Ontario, Canada.</title>
        <authorList>
            <person name="Sulman M."/>
            <person name="Ellouze W."/>
            <person name="Ilyukhin E."/>
        </authorList>
    </citation>
    <scope>NUCLEOTIDE SEQUENCE [LARGE SCALE GENOMIC DNA]</scope>
    <source>
        <strain evidence="2 3">M11/M66-122</strain>
    </source>
</reference>
<keyword evidence="1" id="KW-0732">Signal</keyword>
<comment type="caution">
    <text evidence="2">The sequence shown here is derived from an EMBL/GenBank/DDBJ whole genome shotgun (WGS) entry which is preliminary data.</text>
</comment>
<sequence>MKITAVATFLFVALASAELRKVPRSMKGTALDQHIRRQDAQPKTQAAAMATADGGIVAFDTAGVHKQMTADGL</sequence>
<keyword evidence="3" id="KW-1185">Reference proteome</keyword>
<evidence type="ECO:0000313" key="2">
    <source>
        <dbReference type="EMBL" id="KAK7757490.1"/>
    </source>
</evidence>
<name>A0AAN9YXJ7_9PEZI</name>
<dbReference type="AlphaFoldDB" id="A0AAN9YXJ7"/>
<evidence type="ECO:0000256" key="1">
    <source>
        <dbReference type="SAM" id="SignalP"/>
    </source>
</evidence>
<dbReference type="EMBL" id="JAKJXP020000002">
    <property type="protein sequence ID" value="KAK7757490.1"/>
    <property type="molecule type" value="Genomic_DNA"/>
</dbReference>
<organism evidence="2 3">
    <name type="scientific">Diatrype stigma</name>
    <dbReference type="NCBI Taxonomy" id="117547"/>
    <lineage>
        <taxon>Eukaryota</taxon>
        <taxon>Fungi</taxon>
        <taxon>Dikarya</taxon>
        <taxon>Ascomycota</taxon>
        <taxon>Pezizomycotina</taxon>
        <taxon>Sordariomycetes</taxon>
        <taxon>Xylariomycetidae</taxon>
        <taxon>Xylariales</taxon>
        <taxon>Diatrypaceae</taxon>
        <taxon>Diatrype</taxon>
    </lineage>
</organism>
<dbReference type="Proteomes" id="UP001320420">
    <property type="component" value="Unassembled WGS sequence"/>
</dbReference>
<feature type="chain" id="PRO_5043016267" evidence="1">
    <location>
        <begin position="18"/>
        <end position="73"/>
    </location>
</feature>
<protein>
    <submittedName>
        <fullName evidence="2">Uncharacterized protein</fullName>
    </submittedName>
</protein>
<gene>
    <name evidence="2" type="ORF">SLS62_000505</name>
</gene>